<sequence length="164" mass="18403">MIVSKRKADGLNSMNCRGQAYDNAATMAGCHSGVQQRIKDINPNAEFVPCSNHSLSLVCVNSDSVEVHSVTFFGTQERCYSFFSTSTHLWEVLLGSIGKSLKRIQDTRWSARGDAVNYIRYHYKETLTALEKLTETSEGFNTRRDAESLSVAMQSYSFLCYLGF</sequence>
<keyword evidence="2" id="KW-1185">Reference proteome</keyword>
<dbReference type="PANTHER" id="PTHR45749">
    <property type="match status" value="1"/>
</dbReference>
<gene>
    <name evidence="1" type="ORF">TNCT_227751</name>
</gene>
<dbReference type="EMBL" id="BMAO01012609">
    <property type="protein sequence ID" value="GFQ82628.1"/>
    <property type="molecule type" value="Genomic_DNA"/>
</dbReference>
<dbReference type="PANTHER" id="PTHR45749:SF21">
    <property type="entry name" value="DUF4371 DOMAIN-CONTAINING PROTEIN"/>
    <property type="match status" value="1"/>
</dbReference>
<dbReference type="OrthoDB" id="6759200at2759"/>
<organism evidence="1 2">
    <name type="scientific">Trichonephila clavata</name>
    <name type="common">Joro spider</name>
    <name type="synonym">Nephila clavata</name>
    <dbReference type="NCBI Taxonomy" id="2740835"/>
    <lineage>
        <taxon>Eukaryota</taxon>
        <taxon>Metazoa</taxon>
        <taxon>Ecdysozoa</taxon>
        <taxon>Arthropoda</taxon>
        <taxon>Chelicerata</taxon>
        <taxon>Arachnida</taxon>
        <taxon>Araneae</taxon>
        <taxon>Araneomorphae</taxon>
        <taxon>Entelegynae</taxon>
        <taxon>Araneoidea</taxon>
        <taxon>Nephilidae</taxon>
        <taxon>Trichonephila</taxon>
    </lineage>
</organism>
<name>A0A8X6FKI5_TRICU</name>
<reference evidence="1" key="1">
    <citation type="submission" date="2020-07" db="EMBL/GenBank/DDBJ databases">
        <title>Multicomponent nature underlies the extraordinary mechanical properties of spider dragline silk.</title>
        <authorList>
            <person name="Kono N."/>
            <person name="Nakamura H."/>
            <person name="Mori M."/>
            <person name="Yoshida Y."/>
            <person name="Ohtoshi R."/>
            <person name="Malay A.D."/>
            <person name="Moran D.A.P."/>
            <person name="Tomita M."/>
            <person name="Numata K."/>
            <person name="Arakawa K."/>
        </authorList>
    </citation>
    <scope>NUCLEOTIDE SEQUENCE</scope>
</reference>
<comment type="caution">
    <text evidence="1">The sequence shown here is derived from an EMBL/GenBank/DDBJ whole genome shotgun (WGS) entry which is preliminary data.</text>
</comment>
<evidence type="ECO:0000313" key="2">
    <source>
        <dbReference type="Proteomes" id="UP000887116"/>
    </source>
</evidence>
<dbReference type="Proteomes" id="UP000887116">
    <property type="component" value="Unassembled WGS sequence"/>
</dbReference>
<accession>A0A8X6FKI5</accession>
<dbReference type="AlphaFoldDB" id="A0A8X6FKI5"/>
<protein>
    <submittedName>
        <fullName evidence="1">Uncharacterized protein</fullName>
    </submittedName>
</protein>
<evidence type="ECO:0000313" key="1">
    <source>
        <dbReference type="EMBL" id="GFQ82628.1"/>
    </source>
</evidence>
<proteinExistence type="predicted"/>